<gene>
    <name evidence="1" type="ORF">SAMN04488135_113118</name>
</gene>
<accession>A0A1M5ZB48</accession>
<name>A0A1M5ZB48_9BURK</name>
<dbReference type="RefSeq" id="WP_073106946.1">
    <property type="nucleotide sequence ID" value="NZ_FQXE01000013.1"/>
</dbReference>
<dbReference type="Proteomes" id="UP000184226">
    <property type="component" value="Unassembled WGS sequence"/>
</dbReference>
<proteinExistence type="predicted"/>
<reference evidence="1 2" key="1">
    <citation type="submission" date="2016-11" db="EMBL/GenBank/DDBJ databases">
        <authorList>
            <person name="Jaros S."/>
            <person name="Januszkiewicz K."/>
            <person name="Wedrychowicz H."/>
        </authorList>
    </citation>
    <scope>NUCLEOTIDE SEQUENCE [LARGE SCALE GENOMIC DNA]</scope>
    <source>
        <strain evidence="1 2">CGMCC 1.10190</strain>
    </source>
</reference>
<dbReference type="STRING" id="658167.SAMN04488135_113118"/>
<protein>
    <submittedName>
        <fullName evidence="1">Uncharacterized protein</fullName>
    </submittedName>
</protein>
<dbReference type="AlphaFoldDB" id="A0A1M5ZB48"/>
<dbReference type="EMBL" id="FQXE01000013">
    <property type="protein sequence ID" value="SHI21447.1"/>
    <property type="molecule type" value="Genomic_DNA"/>
</dbReference>
<evidence type="ECO:0000313" key="2">
    <source>
        <dbReference type="Proteomes" id="UP000184226"/>
    </source>
</evidence>
<sequence>MNALSHVVETLEHGLVLDVTVEDLQFRAYVVLSEPDINRVADFVPRDQFERDGDVHVAAIHQADEARGQIQDITFNMNPGDAAVFLCVNQQAYLDALEELGLAAPEPLN</sequence>
<organism evidence="1 2">
    <name type="scientific">Pollutimonas bauzanensis</name>
    <dbReference type="NCBI Taxonomy" id="658167"/>
    <lineage>
        <taxon>Bacteria</taxon>
        <taxon>Pseudomonadati</taxon>
        <taxon>Pseudomonadota</taxon>
        <taxon>Betaproteobacteria</taxon>
        <taxon>Burkholderiales</taxon>
        <taxon>Alcaligenaceae</taxon>
        <taxon>Pollutimonas</taxon>
    </lineage>
</organism>
<evidence type="ECO:0000313" key="1">
    <source>
        <dbReference type="EMBL" id="SHI21447.1"/>
    </source>
</evidence>
<keyword evidence="2" id="KW-1185">Reference proteome</keyword>
<dbReference type="OrthoDB" id="8665290at2"/>